<organism evidence="3 4">
    <name type="scientific">Sphingobacterium athyrii</name>
    <dbReference type="NCBI Taxonomy" id="2152717"/>
    <lineage>
        <taxon>Bacteria</taxon>
        <taxon>Pseudomonadati</taxon>
        <taxon>Bacteroidota</taxon>
        <taxon>Sphingobacteriia</taxon>
        <taxon>Sphingobacteriales</taxon>
        <taxon>Sphingobacteriaceae</taxon>
        <taxon>Sphingobacterium</taxon>
    </lineage>
</organism>
<accession>A0A363NUW4</accession>
<evidence type="ECO:0000313" key="4">
    <source>
        <dbReference type="Proteomes" id="UP000250831"/>
    </source>
</evidence>
<keyword evidence="1" id="KW-0732">Signal</keyword>
<evidence type="ECO:0000313" key="3">
    <source>
        <dbReference type="EMBL" id="PUV24508.1"/>
    </source>
</evidence>
<proteinExistence type="predicted"/>
<gene>
    <name evidence="3" type="ORF">DCO56_14290</name>
</gene>
<keyword evidence="3" id="KW-0762">Sugar transport</keyword>
<keyword evidence="3" id="KW-0813">Transport</keyword>
<dbReference type="InterPro" id="IPR028250">
    <property type="entry name" value="DsbDN"/>
</dbReference>
<keyword evidence="4" id="KW-1185">Reference proteome</keyword>
<dbReference type="RefSeq" id="WP_108634434.1">
    <property type="nucleotide sequence ID" value="NZ_QCXX01000003.1"/>
</dbReference>
<dbReference type="AlphaFoldDB" id="A0A363NUW4"/>
<dbReference type="Proteomes" id="UP000250831">
    <property type="component" value="Unassembled WGS sequence"/>
</dbReference>
<sequence length="148" mass="16827">MKCITLAILAIFCCFNVHAQILKPVKWTYAAKRTSNSEAIIYLKATIEDGWHIYSQFVDKGGPTRTSFNFVPSKNYKLIGTTLEPKPIITFEPNFNMNVGYFEKSVIFQQNIKLKTKTTQVKGSVEFMVCDDVQCLVAETVNFLINVK</sequence>
<reference evidence="3 4" key="1">
    <citation type="submission" date="2018-04" db="EMBL/GenBank/DDBJ databases">
        <title>Sphingobacterium sp. M46 Genome.</title>
        <authorList>
            <person name="Cheng J."/>
            <person name="Li Y."/>
        </authorList>
    </citation>
    <scope>NUCLEOTIDE SEQUENCE [LARGE SCALE GENOMIC DNA]</scope>
    <source>
        <strain evidence="3 4">M46</strain>
    </source>
</reference>
<dbReference type="InterPro" id="IPR036929">
    <property type="entry name" value="DsbDN_sf"/>
</dbReference>
<evidence type="ECO:0000259" key="2">
    <source>
        <dbReference type="Pfam" id="PF11412"/>
    </source>
</evidence>
<name>A0A363NUW4_9SPHI</name>
<comment type="caution">
    <text evidence="3">The sequence shown here is derived from an EMBL/GenBank/DDBJ whole genome shotgun (WGS) entry which is preliminary data.</text>
</comment>
<protein>
    <submittedName>
        <fullName evidence="3">Sugar transporter</fullName>
    </submittedName>
</protein>
<feature type="chain" id="PRO_5017001228" evidence="1">
    <location>
        <begin position="20"/>
        <end position="148"/>
    </location>
</feature>
<dbReference type="OrthoDB" id="767251at2"/>
<dbReference type="EMBL" id="QCXX01000003">
    <property type="protein sequence ID" value="PUV24508.1"/>
    <property type="molecule type" value="Genomic_DNA"/>
</dbReference>
<feature type="domain" description="Thiol:disulfide interchange protein DsbD N-terminal" evidence="2">
    <location>
        <begin position="31"/>
        <end position="141"/>
    </location>
</feature>
<feature type="signal peptide" evidence="1">
    <location>
        <begin position="1"/>
        <end position="19"/>
    </location>
</feature>
<dbReference type="Gene3D" id="2.60.40.1250">
    <property type="entry name" value="Thiol:disulfide interchange protein DsbD, N-terminal domain"/>
    <property type="match status" value="1"/>
</dbReference>
<evidence type="ECO:0000256" key="1">
    <source>
        <dbReference type="SAM" id="SignalP"/>
    </source>
</evidence>
<dbReference type="Pfam" id="PF11412">
    <property type="entry name" value="DsbD_N"/>
    <property type="match status" value="1"/>
</dbReference>